<accession>A0A1L9PFC2</accession>
<dbReference type="STRING" id="1036611.A0A1L9PFC2"/>
<evidence type="ECO:0000313" key="2">
    <source>
        <dbReference type="EMBL" id="OJJ00146.1"/>
    </source>
</evidence>
<dbReference type="GeneID" id="63721993"/>
<evidence type="ECO:0000313" key="3">
    <source>
        <dbReference type="Proteomes" id="UP000184073"/>
    </source>
</evidence>
<keyword evidence="1" id="KW-0812">Transmembrane</keyword>
<dbReference type="AlphaFoldDB" id="A0A1L9PFC2"/>
<dbReference type="Pfam" id="PF12138">
    <property type="entry name" value="Spherulin4"/>
    <property type="match status" value="2"/>
</dbReference>
<dbReference type="EMBL" id="KV878127">
    <property type="protein sequence ID" value="OJJ00146.1"/>
    <property type="molecule type" value="Genomic_DNA"/>
</dbReference>
<feature type="transmembrane region" description="Helical" evidence="1">
    <location>
        <begin position="20"/>
        <end position="40"/>
    </location>
</feature>
<gene>
    <name evidence="2" type="ORF">ASPVEDRAFT_127667</name>
</gene>
<dbReference type="PANTHER" id="PTHR35040:SF7">
    <property type="entry name" value="FIBRONECTIN TYPE-III DOMAIN-CONTAINING PROTEIN-RELATED"/>
    <property type="match status" value="1"/>
</dbReference>
<dbReference type="OrthoDB" id="5342184at2759"/>
<keyword evidence="1" id="KW-1133">Transmembrane helix</keyword>
<proteinExistence type="predicted"/>
<sequence>MEPGKHVRERHCLRSWRSRLAVAALVFVVLLATILPPAIIVSSRKDNNNMGPKAKVFVLLYVYPAPGAWDPLVNVISAHPNVNFTVVEIPRLTAHGNVRVLGYVATTYAKRNISSVRNDIETFAAWPTISANPKLAVRGIFFDETPQQYDEGTFAYLEELTTIVRSTPGLGPDHFVFHNPGVVPDSRYLSTADSTVVFEATYDTFHERDGARLFEAIPDSDRSQLCAVIHSLPDGVEGSELREFVKQVRRIADEVFITHLSTNYYASFGGKWKEFVSLMAQ</sequence>
<dbReference type="Proteomes" id="UP000184073">
    <property type="component" value="Unassembled WGS sequence"/>
</dbReference>
<protein>
    <recommendedName>
        <fullName evidence="4">Cell surface spherulin 4-like protein</fullName>
    </recommendedName>
</protein>
<keyword evidence="3" id="KW-1185">Reference proteome</keyword>
<name>A0A1L9PFC2_ASPVE</name>
<keyword evidence="1" id="KW-0472">Membrane</keyword>
<dbReference type="VEuPathDB" id="FungiDB:ASPVEDRAFT_127667"/>
<reference evidence="3" key="1">
    <citation type="journal article" date="2017" name="Genome Biol.">
        <title>Comparative genomics reveals high biological diversity and specific adaptations in the industrially and medically important fungal genus Aspergillus.</title>
        <authorList>
            <person name="de Vries R.P."/>
            <person name="Riley R."/>
            <person name="Wiebenga A."/>
            <person name="Aguilar-Osorio G."/>
            <person name="Amillis S."/>
            <person name="Uchima C.A."/>
            <person name="Anderluh G."/>
            <person name="Asadollahi M."/>
            <person name="Askin M."/>
            <person name="Barry K."/>
            <person name="Battaglia E."/>
            <person name="Bayram O."/>
            <person name="Benocci T."/>
            <person name="Braus-Stromeyer S.A."/>
            <person name="Caldana C."/>
            <person name="Canovas D."/>
            <person name="Cerqueira G.C."/>
            <person name="Chen F."/>
            <person name="Chen W."/>
            <person name="Choi C."/>
            <person name="Clum A."/>
            <person name="Dos Santos R.A."/>
            <person name="Damasio A.R."/>
            <person name="Diallinas G."/>
            <person name="Emri T."/>
            <person name="Fekete E."/>
            <person name="Flipphi M."/>
            <person name="Freyberg S."/>
            <person name="Gallo A."/>
            <person name="Gournas C."/>
            <person name="Habgood R."/>
            <person name="Hainaut M."/>
            <person name="Harispe M.L."/>
            <person name="Henrissat B."/>
            <person name="Hilden K.S."/>
            <person name="Hope R."/>
            <person name="Hossain A."/>
            <person name="Karabika E."/>
            <person name="Karaffa L."/>
            <person name="Karanyi Z."/>
            <person name="Krasevec N."/>
            <person name="Kuo A."/>
            <person name="Kusch H."/>
            <person name="LaButti K."/>
            <person name="Lagendijk E.L."/>
            <person name="Lapidus A."/>
            <person name="Levasseur A."/>
            <person name="Lindquist E."/>
            <person name="Lipzen A."/>
            <person name="Logrieco A.F."/>
            <person name="MacCabe A."/>
            <person name="Maekelae M.R."/>
            <person name="Malavazi I."/>
            <person name="Melin P."/>
            <person name="Meyer V."/>
            <person name="Mielnichuk N."/>
            <person name="Miskei M."/>
            <person name="Molnar A.P."/>
            <person name="Mule G."/>
            <person name="Ngan C.Y."/>
            <person name="Orejas M."/>
            <person name="Orosz E."/>
            <person name="Ouedraogo J.P."/>
            <person name="Overkamp K.M."/>
            <person name="Park H.-S."/>
            <person name="Perrone G."/>
            <person name="Piumi F."/>
            <person name="Punt P.J."/>
            <person name="Ram A.F."/>
            <person name="Ramon A."/>
            <person name="Rauscher S."/>
            <person name="Record E."/>
            <person name="Riano-Pachon D.M."/>
            <person name="Robert V."/>
            <person name="Roehrig J."/>
            <person name="Ruller R."/>
            <person name="Salamov A."/>
            <person name="Salih N.S."/>
            <person name="Samson R.A."/>
            <person name="Sandor E."/>
            <person name="Sanguinetti M."/>
            <person name="Schuetze T."/>
            <person name="Sepcic K."/>
            <person name="Shelest E."/>
            <person name="Sherlock G."/>
            <person name="Sophianopoulou V."/>
            <person name="Squina F.M."/>
            <person name="Sun H."/>
            <person name="Susca A."/>
            <person name="Todd R.B."/>
            <person name="Tsang A."/>
            <person name="Unkles S.E."/>
            <person name="van de Wiele N."/>
            <person name="van Rossen-Uffink D."/>
            <person name="Oliveira J.V."/>
            <person name="Vesth T.C."/>
            <person name="Visser J."/>
            <person name="Yu J.-H."/>
            <person name="Zhou M."/>
            <person name="Andersen M.R."/>
            <person name="Archer D.B."/>
            <person name="Baker S.E."/>
            <person name="Benoit I."/>
            <person name="Brakhage A.A."/>
            <person name="Braus G.H."/>
            <person name="Fischer R."/>
            <person name="Frisvad J.C."/>
            <person name="Goldman G.H."/>
            <person name="Houbraken J."/>
            <person name="Oakley B."/>
            <person name="Pocsi I."/>
            <person name="Scazzocchio C."/>
            <person name="Seiboth B."/>
            <person name="vanKuyk P.A."/>
            <person name="Wortman J."/>
            <person name="Dyer P.S."/>
            <person name="Grigoriev I.V."/>
        </authorList>
    </citation>
    <scope>NUCLEOTIDE SEQUENCE [LARGE SCALE GENOMIC DNA]</scope>
    <source>
        <strain evidence="3">CBS 583.65</strain>
    </source>
</reference>
<organism evidence="2 3">
    <name type="scientific">Aspergillus versicolor CBS 583.65</name>
    <dbReference type="NCBI Taxonomy" id="1036611"/>
    <lineage>
        <taxon>Eukaryota</taxon>
        <taxon>Fungi</taxon>
        <taxon>Dikarya</taxon>
        <taxon>Ascomycota</taxon>
        <taxon>Pezizomycotina</taxon>
        <taxon>Eurotiomycetes</taxon>
        <taxon>Eurotiomycetidae</taxon>
        <taxon>Eurotiales</taxon>
        <taxon>Aspergillaceae</taxon>
        <taxon>Aspergillus</taxon>
        <taxon>Aspergillus subgen. Nidulantes</taxon>
    </lineage>
</organism>
<dbReference type="PANTHER" id="PTHR35040">
    <property type="match status" value="1"/>
</dbReference>
<evidence type="ECO:0000256" key="1">
    <source>
        <dbReference type="SAM" id="Phobius"/>
    </source>
</evidence>
<evidence type="ECO:0008006" key="4">
    <source>
        <dbReference type="Google" id="ProtNLM"/>
    </source>
</evidence>
<dbReference type="RefSeq" id="XP_040665908.1">
    <property type="nucleotide sequence ID" value="XM_040806482.1"/>
</dbReference>
<dbReference type="InterPro" id="IPR021986">
    <property type="entry name" value="Spherulin4"/>
</dbReference>